<dbReference type="InterPro" id="IPR018136">
    <property type="entry name" value="Aconitase_4Fe-4S_BS"/>
</dbReference>
<dbReference type="GO" id="GO:0006099">
    <property type="term" value="P:tricarboxylic acid cycle"/>
    <property type="evidence" value="ECO:0007669"/>
    <property type="project" value="UniProtKB-UniPathway"/>
</dbReference>
<evidence type="ECO:0000256" key="6">
    <source>
        <dbReference type="ARBA" id="ARBA00011245"/>
    </source>
</evidence>
<reference evidence="22 23" key="1">
    <citation type="journal article" date="2019" name="Emerg. Microbes Infect.">
        <title>Comprehensive subspecies identification of 175 nontuberculous mycobacteria species based on 7547 genomic profiles.</title>
        <authorList>
            <person name="Matsumoto Y."/>
            <person name="Kinjo T."/>
            <person name="Motooka D."/>
            <person name="Nabeya D."/>
            <person name="Jung N."/>
            <person name="Uechi K."/>
            <person name="Horii T."/>
            <person name="Iida T."/>
            <person name="Fujita J."/>
            <person name="Nakamura S."/>
        </authorList>
    </citation>
    <scope>NUCLEOTIDE SEQUENCE [LARGE SCALE GENOMIC DNA]</scope>
    <source>
        <strain evidence="22 23">JCM 14233</strain>
    </source>
</reference>
<dbReference type="CDD" id="cd01580">
    <property type="entry name" value="AcnA_IRP_Swivel"/>
    <property type="match status" value="1"/>
</dbReference>
<proteinExistence type="inferred from homology"/>
<dbReference type="PRINTS" id="PR00415">
    <property type="entry name" value="ACONITASE"/>
</dbReference>
<gene>
    <name evidence="22" type="primary">acn</name>
    <name evidence="22" type="ORF">MSHI_17340</name>
</gene>
<dbReference type="InterPro" id="IPR000573">
    <property type="entry name" value="AconitaseA/IPMdHydase_ssu_swvl"/>
</dbReference>
<dbReference type="Pfam" id="PF00330">
    <property type="entry name" value="Aconitase"/>
    <property type="match status" value="1"/>
</dbReference>
<evidence type="ECO:0000256" key="4">
    <source>
        <dbReference type="ARBA" id="ARBA00005026"/>
    </source>
</evidence>
<dbReference type="RefSeq" id="WP_083049178.1">
    <property type="nucleotide sequence ID" value="NZ_AP022575.1"/>
</dbReference>
<evidence type="ECO:0000256" key="13">
    <source>
        <dbReference type="ARBA" id="ARBA00023004"/>
    </source>
</evidence>
<dbReference type="Pfam" id="PF00694">
    <property type="entry name" value="Aconitase_C"/>
    <property type="match status" value="1"/>
</dbReference>
<evidence type="ECO:0000256" key="16">
    <source>
        <dbReference type="ARBA" id="ARBA00023501"/>
    </source>
</evidence>
<organism evidence="22 23">
    <name type="scientific">Mycobacterium shinjukuense</name>
    <dbReference type="NCBI Taxonomy" id="398694"/>
    <lineage>
        <taxon>Bacteria</taxon>
        <taxon>Bacillati</taxon>
        <taxon>Actinomycetota</taxon>
        <taxon>Actinomycetes</taxon>
        <taxon>Mycobacteriales</taxon>
        <taxon>Mycobacteriaceae</taxon>
        <taxon>Mycobacterium</taxon>
    </lineage>
</organism>
<dbReference type="InterPro" id="IPR015928">
    <property type="entry name" value="Aconitase/3IPM_dehydase_swvl"/>
</dbReference>
<dbReference type="InterPro" id="IPR006249">
    <property type="entry name" value="Aconitase/IRP2"/>
</dbReference>
<evidence type="ECO:0000256" key="9">
    <source>
        <dbReference type="ARBA" id="ARBA00019378"/>
    </source>
</evidence>
<evidence type="ECO:0000256" key="1">
    <source>
        <dbReference type="ARBA" id="ARBA00000118"/>
    </source>
</evidence>
<evidence type="ECO:0000256" key="18">
    <source>
        <dbReference type="ARBA" id="ARBA00031081"/>
    </source>
</evidence>
<dbReference type="GO" id="GO:0051536">
    <property type="term" value="F:iron-sulfur cluster binding"/>
    <property type="evidence" value="ECO:0007669"/>
    <property type="project" value="UniProtKB-KW"/>
</dbReference>
<comment type="cofactor">
    <cofactor evidence="2">
        <name>[4Fe-4S] cluster</name>
        <dbReference type="ChEBI" id="CHEBI:49883"/>
    </cofactor>
</comment>
<keyword evidence="13" id="KW-0408">Iron</keyword>
<evidence type="ECO:0000256" key="10">
    <source>
        <dbReference type="ARBA" id="ARBA00022532"/>
    </source>
</evidence>
<comment type="catalytic activity">
    <reaction evidence="16">
        <text>citrate = D-threo-isocitrate</text>
        <dbReference type="Rhea" id="RHEA:10336"/>
        <dbReference type="ChEBI" id="CHEBI:15562"/>
        <dbReference type="ChEBI" id="CHEBI:16947"/>
        <dbReference type="EC" id="4.2.1.3"/>
    </reaction>
</comment>
<dbReference type="GO" id="GO:0019679">
    <property type="term" value="P:propionate metabolic process, methylcitrate cycle"/>
    <property type="evidence" value="ECO:0007669"/>
    <property type="project" value="UniProtKB-ARBA"/>
</dbReference>
<dbReference type="EC" id="4.2.1.99" evidence="8"/>
<dbReference type="PROSITE" id="PS00450">
    <property type="entry name" value="ACONITASE_1"/>
    <property type="match status" value="1"/>
</dbReference>
<keyword evidence="23" id="KW-1185">Reference proteome</keyword>
<protein>
    <recommendedName>
        <fullName evidence="9">Aconitate hydratase A</fullName>
        <ecNumber evidence="7">4.2.1.3</ecNumber>
        <ecNumber evidence="8">4.2.1.99</ecNumber>
    </recommendedName>
    <alternativeName>
        <fullName evidence="19">(2R,3S)-2-methylisocitrate dehydratase</fullName>
    </alternativeName>
    <alternativeName>
        <fullName evidence="17">(2S,3R)-3-hydroxybutane-1,2,3-tricarboxylate dehydratase</fullName>
    </alternativeName>
    <alternativeName>
        <fullName evidence="20">Iron-responsive protein-like</fullName>
    </alternativeName>
    <alternativeName>
        <fullName evidence="21">Probable 2-methyl-cis-aconitate hydratase</fullName>
    </alternativeName>
    <alternativeName>
        <fullName evidence="18">RNA-binding protein</fullName>
    </alternativeName>
</protein>
<dbReference type="NCBIfam" id="NF009520">
    <property type="entry name" value="PRK12881.1"/>
    <property type="match status" value="1"/>
</dbReference>
<dbReference type="Gene3D" id="6.10.190.10">
    <property type="match status" value="1"/>
</dbReference>
<dbReference type="FunFam" id="3.20.19.10:FF:000001">
    <property type="entry name" value="Aconitate hydratase"/>
    <property type="match status" value="1"/>
</dbReference>
<comment type="catalytic activity">
    <reaction evidence="1">
        <text>(2S,3R)-3-hydroxybutane-1,2,3-tricarboxylate = 2-methyl-cis-aconitate + H2O</text>
        <dbReference type="Rhea" id="RHEA:17941"/>
        <dbReference type="ChEBI" id="CHEBI:15377"/>
        <dbReference type="ChEBI" id="CHEBI:57429"/>
        <dbReference type="ChEBI" id="CHEBI:57872"/>
        <dbReference type="EC" id="4.2.1.99"/>
    </reaction>
</comment>
<dbReference type="PROSITE" id="PS01244">
    <property type="entry name" value="ACONITASE_2"/>
    <property type="match status" value="1"/>
</dbReference>
<dbReference type="UniPathway" id="UPA00946"/>
<evidence type="ECO:0000256" key="19">
    <source>
        <dbReference type="ARBA" id="ARBA00031613"/>
    </source>
</evidence>
<dbReference type="InterPro" id="IPR036008">
    <property type="entry name" value="Aconitase_4Fe-4S_dom"/>
</dbReference>
<evidence type="ECO:0000256" key="17">
    <source>
        <dbReference type="ARBA" id="ARBA00030846"/>
    </source>
</evidence>
<evidence type="ECO:0000256" key="14">
    <source>
        <dbReference type="ARBA" id="ARBA00023014"/>
    </source>
</evidence>
<name>A0A7I7MNL5_9MYCO</name>
<evidence type="ECO:0000256" key="20">
    <source>
        <dbReference type="ARBA" id="ARBA00031977"/>
    </source>
</evidence>
<evidence type="ECO:0000256" key="5">
    <source>
        <dbReference type="ARBA" id="ARBA00007185"/>
    </source>
</evidence>
<dbReference type="Gene3D" id="3.30.499.10">
    <property type="entry name" value="Aconitase, domain 3"/>
    <property type="match status" value="2"/>
</dbReference>
<dbReference type="GO" id="GO:0003994">
    <property type="term" value="F:aconitate hydratase activity"/>
    <property type="evidence" value="ECO:0007669"/>
    <property type="project" value="UniProtKB-EC"/>
</dbReference>
<dbReference type="AlphaFoldDB" id="A0A7I7MNL5"/>
<dbReference type="GO" id="GO:0047456">
    <property type="term" value="F:2-methylisocitrate dehydratase activity"/>
    <property type="evidence" value="ECO:0007669"/>
    <property type="project" value="UniProtKB-EC"/>
</dbReference>
<evidence type="ECO:0000256" key="2">
    <source>
        <dbReference type="ARBA" id="ARBA00001966"/>
    </source>
</evidence>
<keyword evidence="12" id="KW-0694">RNA-binding</keyword>
<dbReference type="FunFam" id="3.30.499.10:FF:000002">
    <property type="entry name" value="Aconitate hydratase"/>
    <property type="match status" value="1"/>
</dbReference>
<dbReference type="InterPro" id="IPR044137">
    <property type="entry name" value="AcnA_IRP_Swivel"/>
</dbReference>
<comment type="pathway">
    <text evidence="4">Organic acid metabolism; propanoate degradation.</text>
</comment>
<evidence type="ECO:0000313" key="23">
    <source>
        <dbReference type="Proteomes" id="UP000467236"/>
    </source>
</evidence>
<evidence type="ECO:0000256" key="3">
    <source>
        <dbReference type="ARBA" id="ARBA00004717"/>
    </source>
</evidence>
<dbReference type="GO" id="GO:0003723">
    <property type="term" value="F:RNA binding"/>
    <property type="evidence" value="ECO:0007669"/>
    <property type="project" value="UniProtKB-KW"/>
</dbReference>
<comment type="similarity">
    <text evidence="5">Belongs to the aconitase/IPM isomerase family.</text>
</comment>
<dbReference type="Proteomes" id="UP000467236">
    <property type="component" value="Chromosome"/>
</dbReference>
<dbReference type="Gene3D" id="3.20.19.10">
    <property type="entry name" value="Aconitase, domain 4"/>
    <property type="match status" value="1"/>
</dbReference>
<dbReference type="NCBIfam" id="NF006757">
    <property type="entry name" value="PRK09277.1"/>
    <property type="match status" value="1"/>
</dbReference>
<dbReference type="GO" id="GO:0046872">
    <property type="term" value="F:metal ion binding"/>
    <property type="evidence" value="ECO:0007669"/>
    <property type="project" value="UniProtKB-KW"/>
</dbReference>
<evidence type="ECO:0000256" key="7">
    <source>
        <dbReference type="ARBA" id="ARBA00012926"/>
    </source>
</evidence>
<comment type="pathway">
    <text evidence="3">Carbohydrate metabolism; tricarboxylic acid cycle; isocitrate from oxaloacetate: step 2/2.</text>
</comment>
<dbReference type="PANTHER" id="PTHR11670">
    <property type="entry name" value="ACONITASE/IRON-RESPONSIVE ELEMENT FAMILY MEMBER"/>
    <property type="match status" value="1"/>
</dbReference>
<keyword evidence="14" id="KW-0411">Iron-sulfur</keyword>
<dbReference type="EC" id="4.2.1.3" evidence="7"/>
<dbReference type="UniPathway" id="UPA00223">
    <property type="reaction ID" value="UER00718"/>
</dbReference>
<accession>A0A7I7MNL5</accession>
<evidence type="ECO:0000256" key="21">
    <source>
        <dbReference type="ARBA" id="ARBA00033025"/>
    </source>
</evidence>
<keyword evidence="10" id="KW-0816">Tricarboxylic acid cycle</keyword>
<dbReference type="InterPro" id="IPR015931">
    <property type="entry name" value="Acnase/IPM_dHydase_lsu_aba_1/3"/>
</dbReference>
<dbReference type="SUPFAM" id="SSF53732">
    <property type="entry name" value="Aconitase iron-sulfur domain"/>
    <property type="match status" value="1"/>
</dbReference>
<evidence type="ECO:0000256" key="11">
    <source>
        <dbReference type="ARBA" id="ARBA00022723"/>
    </source>
</evidence>
<sequence length="938" mass="101701">MTSKESVNSFEARDTLQVGDNSYQIYRLDAVPNTEKLPYSLKVLAENLVRNEDGSNITKDHIAAIANWDPTAEPSIEIQYTPARVVMQDFTGVPCIVDLATMREAIAELGGNPDKVNPLAPADLVIDHSVIADLFGRADAFERNVEIEYQRNGERYQFLRWGQGAFDNFKVVPPGTGIVHQVNIEYLASVVMTRNGLAYPDTCVGTDSHTTMVNGLGVLGWGVGGIEAEAAMLGQPVSMLIPRVVGFKLTGEIQPGVTATDVVLTVTEMLRKHGVVGKFVEFYGEGVAEVPLANRATLGNMSPEFGSTAAIFPIDEETINYLKFTGRRAEQVALVEAYAKAQGLWHDPAHQPAFSEYLELNLSDVVPSIAGPKRPQDRIRLSDAKSVFREQISHYVGDGSAPTHHSKLDEVVEETFPASDPGQLTFADDDNGVVHSAAAHAHGRVSKPVPVKSDQLGEFVLDHGAVVIAAITSCTNTSNPEVMLGAALLARNAVEKGLTAKPWVKTTMAPGSQVVNDYYDRSGLWPYLEKLGFYLVGYGCTTCIGNSGPLPEEISRAINDNDLSVAAVLSGNRNFEGRINPDVKMNYLASPPLVIAYALAGTMDFDFETQPLGTDNDGNDVFLKDIWPSQQDVSETIASAINQEMFTNNYADVFRGDDRWRNLPTPSGNTFDWDPNSTYVRKPPYFEGMSAEPAPVANITGARVLALLGDSVTTDHISPAGAIKPGTPAAQYLDDHGVARKDYNSFGSRRGNHEVMIRGTFANIRLRNMLLDDVSGGYTRDFTQEGGPQAFIYDAAQNYAAQNIPLVVLGGKEYGSGSSRDWAAKGTLLLGVRAVIAESFERIHRSNLIGMGVIPLQFPAGKSAKDLRLDGTEVFDIAGIDALNNGQTPKTVRVRATKEGGATIEFDAVVRIDTPGEADYYRNGGILQYVLRNMLKSG</sequence>
<keyword evidence="11" id="KW-0479">Metal-binding</keyword>
<dbReference type="EMBL" id="AP022575">
    <property type="protein sequence ID" value="BBX73828.1"/>
    <property type="molecule type" value="Genomic_DNA"/>
</dbReference>
<dbReference type="InterPro" id="IPR001030">
    <property type="entry name" value="Acoase/IPM_deHydtase_lsu_aba"/>
</dbReference>
<dbReference type="OrthoDB" id="9764318at2"/>
<keyword evidence="15" id="KW-0456">Lyase</keyword>
<dbReference type="FunFam" id="3.30.499.10:FF:000009">
    <property type="entry name" value="Aconitate hydratase"/>
    <property type="match status" value="1"/>
</dbReference>
<evidence type="ECO:0000256" key="15">
    <source>
        <dbReference type="ARBA" id="ARBA00023239"/>
    </source>
</evidence>
<dbReference type="SUPFAM" id="SSF52016">
    <property type="entry name" value="LeuD/IlvD-like"/>
    <property type="match status" value="1"/>
</dbReference>
<dbReference type="CDD" id="cd01586">
    <property type="entry name" value="AcnA_IRP"/>
    <property type="match status" value="1"/>
</dbReference>
<evidence type="ECO:0000256" key="12">
    <source>
        <dbReference type="ARBA" id="ARBA00022884"/>
    </source>
</evidence>
<dbReference type="KEGG" id="mshj:MSHI_17340"/>
<comment type="subunit">
    <text evidence="6">Monomer.</text>
</comment>
<evidence type="ECO:0000313" key="22">
    <source>
        <dbReference type="EMBL" id="BBX73828.1"/>
    </source>
</evidence>
<evidence type="ECO:0000256" key="8">
    <source>
        <dbReference type="ARBA" id="ARBA00013250"/>
    </source>
</evidence>